<keyword evidence="1" id="KW-0732">Signal</keyword>
<evidence type="ECO:0000256" key="1">
    <source>
        <dbReference type="SAM" id="SignalP"/>
    </source>
</evidence>
<evidence type="ECO:0000259" key="2">
    <source>
        <dbReference type="Pfam" id="PF13860"/>
    </source>
</evidence>
<feature type="domain" description="FlgD/Vpr Ig-like" evidence="2">
    <location>
        <begin position="1151"/>
        <end position="1206"/>
    </location>
</feature>
<proteinExistence type="predicted"/>
<dbReference type="InterPro" id="IPR013783">
    <property type="entry name" value="Ig-like_fold"/>
</dbReference>
<evidence type="ECO:0000313" key="4">
    <source>
        <dbReference type="Proteomes" id="UP000177230"/>
    </source>
</evidence>
<dbReference type="Gene3D" id="2.60.40.10">
    <property type="entry name" value="Immunoglobulins"/>
    <property type="match status" value="1"/>
</dbReference>
<organism evidence="3 4">
    <name type="scientific">Candidatus Edwardsbacteria bacterium GWF2_54_11</name>
    <dbReference type="NCBI Taxonomy" id="1817851"/>
    <lineage>
        <taxon>Bacteria</taxon>
        <taxon>Candidatus Edwardsiibacteriota</taxon>
    </lineage>
</organism>
<feature type="chain" id="PRO_5009520816" description="FlgD/Vpr Ig-like domain-containing protein" evidence="1">
    <location>
        <begin position="21"/>
        <end position="1219"/>
    </location>
</feature>
<sequence>MKKLALIVLFGVTVACTAHAAKDTCKIFLWDNDAGEATQRAPAAVMDENYGSRYVWADSRDGNFNIYGRIWERKPAAATGSFLVNRIRVDEHTQEQPDVAGTEADFFFVVWQDSIMKSGELCQLYGRKLDKTGHPMTDEIPVLEASNKGNAKYPKIAVNRRTQDFIVVWQDDRDGQIDIWGRLFNYKFEPQSPDIKLNEDGLKVSHVLPAVSFTDEGIAVTWQDNRDGLARADIYFRYFKPDLTPLTASKQVNSDVERPHFTPSIAASDTGYFTIVWLSFQNHFYGDIYAQRFYPDAKSLGSNGKINLSTAPVACRIPSVTMGTDNASFWTSWADSSSSTYGYQIRARYFDQYARLGSTVKVVNDNWYYGQRAPDVCRFGDWFSVAWLDSSRTNGRGDDFGQYFLLNSQKDDTLDAVDINYNISADKAAGRSIWYHPKKNYDDPSTTGWNEDPIAEPDSIYIPLDSAYVRAFNERNIPNQLFVQITDTDILEYAWRKQGKLNSSDAYNLCLLDLGYAEDGSTAGVIQEEQQDSLENFATDSLSCLLVAGNDFGEMYNTTTLFSYFGSEYKGPGNASETGNIQKINGIAGTFTEGMYFDYPFQQGPDNSVDIISPKLTGSQLLMESEGPGKITYGRATTYGSYYKGEKASNHNNVYLTFSIGSLSNGIHPSTASELTRRILAYQGFNVEPEPIVDLVDSVYTGTIEGTVELSWTAVSDDALTEKASKYWLKYSKYNSAVSDLGKISSETDFIDTGSTYYQTWAPANAGVLEKKTVYGFAPGDTLIFALKAGDESSPTRWGTLGNEPRIVASGDTVTPHTIRLGYVTFGAVNDFCKSERIGTRIGAVGSRDTLFTTWDASNLYLGYGRNDWRTAGDLLFYFDTRTGGADSTFKYNGTGSAGFDVNFRPDFCLVFENADSISLKKWNGSAWVDSVTIAAYLAANRPYLDSINKYTYAEMRVPFSYLKYTVGNVFKFLAVSQYETSDNPWNAFPTTNSITTKGAKVPAKYGSYYQFNSLAAGVSPRAIATPMAVELSMFAAAFEQGSVNLAWRSGLEEEHNLWLVERSSDDGKIYTRLAELKGTGSGSDYSYQDNSALPGQDYLYRLGALDNLGATEWYGPVLVNIPEAADIYSYSLRAMPNPFNNSCQIRYSTSRQERMALKVYDICGHLVKTLFDEVKQPGSYAANWTGTDDNGRNLSNGVYFYRLTSGQGCLTQKITLLR</sequence>
<dbReference type="NCBIfam" id="TIGR04183">
    <property type="entry name" value="Por_Secre_tail"/>
    <property type="match status" value="1"/>
</dbReference>
<reference evidence="3 4" key="1">
    <citation type="journal article" date="2016" name="Nat. Commun.">
        <title>Thousands of microbial genomes shed light on interconnected biogeochemical processes in an aquifer system.</title>
        <authorList>
            <person name="Anantharaman K."/>
            <person name="Brown C.T."/>
            <person name="Hug L.A."/>
            <person name="Sharon I."/>
            <person name="Castelle C.J."/>
            <person name="Probst A.J."/>
            <person name="Thomas B.C."/>
            <person name="Singh A."/>
            <person name="Wilkins M.J."/>
            <person name="Karaoz U."/>
            <person name="Brodie E.L."/>
            <person name="Williams K.H."/>
            <person name="Hubbard S.S."/>
            <person name="Banfield J.F."/>
        </authorList>
    </citation>
    <scope>NUCLEOTIDE SEQUENCE [LARGE SCALE GENOMIC DNA]</scope>
</reference>
<comment type="caution">
    <text evidence="3">The sequence shown here is derived from an EMBL/GenBank/DDBJ whole genome shotgun (WGS) entry which is preliminary data.</text>
</comment>
<name>A0A1F5RFP3_9BACT</name>
<dbReference type="Pfam" id="PF13860">
    <property type="entry name" value="FlgD_ig"/>
    <property type="match status" value="1"/>
</dbReference>
<accession>A0A1F5RFP3</accession>
<evidence type="ECO:0000313" key="3">
    <source>
        <dbReference type="EMBL" id="OGF13188.1"/>
    </source>
</evidence>
<dbReference type="AlphaFoldDB" id="A0A1F5RFP3"/>
<dbReference type="InterPro" id="IPR025965">
    <property type="entry name" value="FlgD/Vpr_Ig-like"/>
</dbReference>
<dbReference type="Gene3D" id="2.60.40.4070">
    <property type="match status" value="1"/>
</dbReference>
<dbReference type="PROSITE" id="PS51257">
    <property type="entry name" value="PROKAR_LIPOPROTEIN"/>
    <property type="match status" value="1"/>
</dbReference>
<dbReference type="Proteomes" id="UP000177230">
    <property type="component" value="Unassembled WGS sequence"/>
</dbReference>
<dbReference type="EMBL" id="MFFM01000024">
    <property type="protein sequence ID" value="OGF13188.1"/>
    <property type="molecule type" value="Genomic_DNA"/>
</dbReference>
<feature type="signal peptide" evidence="1">
    <location>
        <begin position="1"/>
        <end position="20"/>
    </location>
</feature>
<protein>
    <recommendedName>
        <fullName evidence="2">FlgD/Vpr Ig-like domain-containing protein</fullName>
    </recommendedName>
</protein>
<dbReference type="InterPro" id="IPR026444">
    <property type="entry name" value="Secre_tail"/>
</dbReference>
<gene>
    <name evidence="3" type="ORF">A2024_09870</name>
</gene>